<gene>
    <name evidence="2" type="ORF">O181_113191</name>
</gene>
<dbReference type="AlphaFoldDB" id="A0A9Q3K4G0"/>
<proteinExistence type="predicted"/>
<accession>A0A9Q3K4G0</accession>
<sequence length="137" mass="14921">MAKNHLRTQNGHKSVHGLWQPPEATSSAQSKDFPPVQGNTSPSSMHPILKDPGVVHISYNIPLCTIFAQQSNGELFRTKLSPHYITIFEGGLFSYSVWQFPGGYQKTIRGPQPSGPAGVGLSILIRTILGSILRGNQ</sequence>
<organism evidence="2 3">
    <name type="scientific">Austropuccinia psidii MF-1</name>
    <dbReference type="NCBI Taxonomy" id="1389203"/>
    <lineage>
        <taxon>Eukaryota</taxon>
        <taxon>Fungi</taxon>
        <taxon>Dikarya</taxon>
        <taxon>Basidiomycota</taxon>
        <taxon>Pucciniomycotina</taxon>
        <taxon>Pucciniomycetes</taxon>
        <taxon>Pucciniales</taxon>
        <taxon>Sphaerophragmiaceae</taxon>
        <taxon>Austropuccinia</taxon>
    </lineage>
</organism>
<feature type="region of interest" description="Disordered" evidence="1">
    <location>
        <begin position="1"/>
        <end position="47"/>
    </location>
</feature>
<comment type="caution">
    <text evidence="2">The sequence shown here is derived from an EMBL/GenBank/DDBJ whole genome shotgun (WGS) entry which is preliminary data.</text>
</comment>
<reference evidence="2" key="1">
    <citation type="submission" date="2021-03" db="EMBL/GenBank/DDBJ databases">
        <title>Draft genome sequence of rust myrtle Austropuccinia psidii MF-1, a brazilian biotype.</title>
        <authorList>
            <person name="Quecine M.C."/>
            <person name="Pachon D.M.R."/>
            <person name="Bonatelli M.L."/>
            <person name="Correr F.H."/>
            <person name="Franceschini L.M."/>
            <person name="Leite T.F."/>
            <person name="Margarido G.R.A."/>
            <person name="Almeida C.A."/>
            <person name="Ferrarezi J.A."/>
            <person name="Labate C.A."/>
        </authorList>
    </citation>
    <scope>NUCLEOTIDE SEQUENCE</scope>
    <source>
        <strain evidence="2">MF-1</strain>
    </source>
</reference>
<dbReference type="Proteomes" id="UP000765509">
    <property type="component" value="Unassembled WGS sequence"/>
</dbReference>
<keyword evidence="3" id="KW-1185">Reference proteome</keyword>
<protein>
    <submittedName>
        <fullName evidence="2">Uncharacterized protein</fullName>
    </submittedName>
</protein>
<evidence type="ECO:0000256" key="1">
    <source>
        <dbReference type="SAM" id="MobiDB-lite"/>
    </source>
</evidence>
<evidence type="ECO:0000313" key="2">
    <source>
        <dbReference type="EMBL" id="MBW0573476.1"/>
    </source>
</evidence>
<dbReference type="EMBL" id="AVOT02092166">
    <property type="protein sequence ID" value="MBW0573476.1"/>
    <property type="molecule type" value="Genomic_DNA"/>
</dbReference>
<name>A0A9Q3K4G0_9BASI</name>
<evidence type="ECO:0000313" key="3">
    <source>
        <dbReference type="Proteomes" id="UP000765509"/>
    </source>
</evidence>